<gene>
    <name evidence="1" type="ORF">ACFQ2V_11995</name>
</gene>
<organism evidence="1 2">
    <name type="scientific">Terrabacter terrigena</name>
    <dbReference type="NCBI Taxonomy" id="574718"/>
    <lineage>
        <taxon>Bacteria</taxon>
        <taxon>Bacillati</taxon>
        <taxon>Actinomycetota</taxon>
        <taxon>Actinomycetes</taxon>
        <taxon>Micrococcales</taxon>
        <taxon>Intrasporangiaceae</taxon>
        <taxon>Terrabacter</taxon>
    </lineage>
</organism>
<protein>
    <submittedName>
        <fullName evidence="1">Uncharacterized protein</fullName>
    </submittedName>
</protein>
<comment type="caution">
    <text evidence="1">The sequence shown here is derived from an EMBL/GenBank/DDBJ whole genome shotgun (WGS) entry which is preliminary data.</text>
</comment>
<keyword evidence="2" id="KW-1185">Reference proteome</keyword>
<name>A0ABW3N0V3_9MICO</name>
<dbReference type="Proteomes" id="UP001597046">
    <property type="component" value="Unassembled WGS sequence"/>
</dbReference>
<proteinExistence type="predicted"/>
<dbReference type="RefSeq" id="WP_386052934.1">
    <property type="nucleotide sequence ID" value="NZ_JBHTKH010000007.1"/>
</dbReference>
<sequence length="167" mass="18820">MSDTSPCTPTDFWADDVAAGQRRATGAPAIIAFAEQHDIPLLPWQKRTLMRLFPDIWTEVHAERERAHAKHGNKSMESAPWTAERRLRILLEEVGEVAKELNDAEVEERSVDAGRLRRELIQVAAMAGAWADACPPDEPTSKEGWNLNEYAIRREVTPWDRHVAGDA</sequence>
<reference evidence="2" key="1">
    <citation type="journal article" date="2019" name="Int. J. Syst. Evol. Microbiol.">
        <title>The Global Catalogue of Microorganisms (GCM) 10K type strain sequencing project: providing services to taxonomists for standard genome sequencing and annotation.</title>
        <authorList>
            <consortium name="The Broad Institute Genomics Platform"/>
            <consortium name="The Broad Institute Genome Sequencing Center for Infectious Disease"/>
            <person name="Wu L."/>
            <person name="Ma J."/>
        </authorList>
    </citation>
    <scope>NUCLEOTIDE SEQUENCE [LARGE SCALE GENOMIC DNA]</scope>
    <source>
        <strain evidence="2">CCUG 57508</strain>
    </source>
</reference>
<accession>A0ABW3N0V3</accession>
<evidence type="ECO:0000313" key="2">
    <source>
        <dbReference type="Proteomes" id="UP001597046"/>
    </source>
</evidence>
<dbReference type="EMBL" id="JBHTKH010000007">
    <property type="protein sequence ID" value="MFD1055030.1"/>
    <property type="molecule type" value="Genomic_DNA"/>
</dbReference>
<evidence type="ECO:0000313" key="1">
    <source>
        <dbReference type="EMBL" id="MFD1055030.1"/>
    </source>
</evidence>